<dbReference type="Proteomes" id="UP001500618">
    <property type="component" value="Unassembled WGS sequence"/>
</dbReference>
<feature type="region of interest" description="Disordered" evidence="6">
    <location>
        <begin position="66"/>
        <end position="94"/>
    </location>
</feature>
<evidence type="ECO:0000256" key="1">
    <source>
        <dbReference type="ARBA" id="ARBA00000085"/>
    </source>
</evidence>
<dbReference type="PANTHER" id="PTHR45436">
    <property type="entry name" value="SENSOR HISTIDINE KINASE YKOH"/>
    <property type="match status" value="1"/>
</dbReference>
<name>A0ABN2G1M8_9ACTN</name>
<keyword evidence="9" id="KW-0067">ATP-binding</keyword>
<keyword evidence="7" id="KW-0812">Transmembrane</keyword>
<evidence type="ECO:0000313" key="10">
    <source>
        <dbReference type="Proteomes" id="UP001500618"/>
    </source>
</evidence>
<keyword evidence="9" id="KW-0547">Nucleotide-binding</keyword>
<sequence>MIVYGIAAAALLLAVVTVLLLSRLRIRRARRDAADARQEANHAREEANRARDEVVRAQEEVARARDQASQDLARVRDEAVRAGERARDDAGRAQDEVAAQARAYAADLAAAADRFADETVAPVLTRLREGASTDTALASVPRPEIGAYERILRMVAAEAGRSENRRAAAMAACANAAGRMQAMTTATLADLREMEHRHADEDVLGDLLLLDHRTAQAGRLADSIAVLSGARSGRRWARPIPMESILRGAMGRIAGYQRVRVRSVADIAVAGHAAEGVMHVLSELLDNACNFSPPTTEVHGYVAEVTAGAVVTIEDSGLVMSETALRRAEQAVSGEVGDLSMLSGSRLGLAVVGRLARKHGLKVSFRPSAIGGTGVVVMIPHELITRIRTDGPISLPTQTRAALTSGPSESEPVGDTATGLPRRRRGRTLAATYPDDAPPREPEPVSSGRSPEPAGARFGAFRRAVTGQDNPLGTEDDR</sequence>
<feature type="transmembrane region" description="Helical" evidence="7">
    <location>
        <begin position="6"/>
        <end position="24"/>
    </location>
</feature>
<feature type="compositionally biased region" description="Low complexity" evidence="6">
    <location>
        <begin position="454"/>
        <end position="464"/>
    </location>
</feature>
<dbReference type="RefSeq" id="WP_344307819.1">
    <property type="nucleotide sequence ID" value="NZ_BAAANY010000004.1"/>
</dbReference>
<feature type="compositionally biased region" description="Polar residues" evidence="6">
    <location>
        <begin position="395"/>
        <end position="408"/>
    </location>
</feature>
<keyword evidence="5" id="KW-0418">Kinase</keyword>
<keyword evidence="10" id="KW-1185">Reference proteome</keyword>
<gene>
    <name evidence="9" type="ORF">GCM10009765_11580</name>
</gene>
<evidence type="ECO:0000313" key="9">
    <source>
        <dbReference type="EMBL" id="GAA1663805.1"/>
    </source>
</evidence>
<comment type="catalytic activity">
    <reaction evidence="1">
        <text>ATP + protein L-histidine = ADP + protein N-phospho-L-histidine.</text>
        <dbReference type="EC" id="2.7.13.3"/>
    </reaction>
</comment>
<proteinExistence type="predicted"/>
<feature type="domain" description="Histidine kinase/HSP90-like ATPase" evidence="8">
    <location>
        <begin position="272"/>
        <end position="383"/>
    </location>
</feature>
<feature type="region of interest" description="Disordered" evidence="6">
    <location>
        <begin position="390"/>
        <end position="478"/>
    </location>
</feature>
<evidence type="ECO:0000259" key="8">
    <source>
        <dbReference type="SMART" id="SM00387"/>
    </source>
</evidence>
<evidence type="ECO:0000256" key="7">
    <source>
        <dbReference type="SAM" id="Phobius"/>
    </source>
</evidence>
<comment type="caution">
    <text evidence="9">The sequence shown here is derived from an EMBL/GenBank/DDBJ whole genome shotgun (WGS) entry which is preliminary data.</text>
</comment>
<dbReference type="PANTHER" id="PTHR45436:SF5">
    <property type="entry name" value="SENSOR HISTIDINE KINASE TRCS"/>
    <property type="match status" value="1"/>
</dbReference>
<keyword evidence="3" id="KW-0597">Phosphoprotein</keyword>
<keyword evidence="4" id="KW-0808">Transferase</keyword>
<dbReference type="SMART" id="SM00387">
    <property type="entry name" value="HATPase_c"/>
    <property type="match status" value="1"/>
</dbReference>
<dbReference type="SUPFAM" id="SSF55874">
    <property type="entry name" value="ATPase domain of HSP90 chaperone/DNA topoisomerase II/histidine kinase"/>
    <property type="match status" value="1"/>
</dbReference>
<dbReference type="Pfam" id="PF02518">
    <property type="entry name" value="HATPase_c"/>
    <property type="match status" value="1"/>
</dbReference>
<evidence type="ECO:0000256" key="4">
    <source>
        <dbReference type="ARBA" id="ARBA00022679"/>
    </source>
</evidence>
<dbReference type="InterPro" id="IPR003594">
    <property type="entry name" value="HATPase_dom"/>
</dbReference>
<reference evidence="9 10" key="1">
    <citation type="journal article" date="2019" name="Int. J. Syst. Evol. Microbiol.">
        <title>The Global Catalogue of Microorganisms (GCM) 10K type strain sequencing project: providing services to taxonomists for standard genome sequencing and annotation.</title>
        <authorList>
            <consortium name="The Broad Institute Genomics Platform"/>
            <consortium name="The Broad Institute Genome Sequencing Center for Infectious Disease"/>
            <person name="Wu L."/>
            <person name="Ma J."/>
        </authorList>
    </citation>
    <scope>NUCLEOTIDE SEQUENCE [LARGE SCALE GENOMIC DNA]</scope>
    <source>
        <strain evidence="9 10">JCM 14718</strain>
    </source>
</reference>
<evidence type="ECO:0000256" key="5">
    <source>
        <dbReference type="ARBA" id="ARBA00022777"/>
    </source>
</evidence>
<evidence type="ECO:0000256" key="2">
    <source>
        <dbReference type="ARBA" id="ARBA00012438"/>
    </source>
</evidence>
<dbReference type="EMBL" id="BAAANY010000004">
    <property type="protein sequence ID" value="GAA1663805.1"/>
    <property type="molecule type" value="Genomic_DNA"/>
</dbReference>
<dbReference type="InterPro" id="IPR036890">
    <property type="entry name" value="HATPase_C_sf"/>
</dbReference>
<dbReference type="GO" id="GO:0005524">
    <property type="term" value="F:ATP binding"/>
    <property type="evidence" value="ECO:0007669"/>
    <property type="project" value="UniProtKB-KW"/>
</dbReference>
<organism evidence="9 10">
    <name type="scientific">Fodinicola feengrottensis</name>
    <dbReference type="NCBI Taxonomy" id="435914"/>
    <lineage>
        <taxon>Bacteria</taxon>
        <taxon>Bacillati</taxon>
        <taxon>Actinomycetota</taxon>
        <taxon>Actinomycetes</taxon>
        <taxon>Mycobacteriales</taxon>
        <taxon>Fodinicola</taxon>
    </lineage>
</organism>
<dbReference type="EC" id="2.7.13.3" evidence="2"/>
<keyword evidence="7" id="KW-1133">Transmembrane helix</keyword>
<keyword evidence="7" id="KW-0472">Membrane</keyword>
<evidence type="ECO:0000256" key="6">
    <source>
        <dbReference type="SAM" id="MobiDB-lite"/>
    </source>
</evidence>
<accession>A0ABN2G1M8</accession>
<dbReference type="InterPro" id="IPR050428">
    <property type="entry name" value="TCS_sensor_his_kinase"/>
</dbReference>
<evidence type="ECO:0000256" key="3">
    <source>
        <dbReference type="ARBA" id="ARBA00022553"/>
    </source>
</evidence>
<dbReference type="Gene3D" id="3.30.565.10">
    <property type="entry name" value="Histidine kinase-like ATPase, C-terminal domain"/>
    <property type="match status" value="1"/>
</dbReference>
<protein>
    <recommendedName>
        <fullName evidence="2">histidine kinase</fullName>
        <ecNumber evidence="2">2.7.13.3</ecNumber>
    </recommendedName>
</protein>